<comment type="subcellular location">
    <subcellularLocation>
        <location evidence="1">Membrane</location>
    </subcellularLocation>
</comment>
<dbReference type="STRING" id="637679.GCA_001550055_00787"/>
<evidence type="ECO:0000256" key="3">
    <source>
        <dbReference type="ARBA" id="ARBA00022989"/>
    </source>
</evidence>
<evidence type="ECO:0000256" key="5">
    <source>
        <dbReference type="SAM" id="Phobius"/>
    </source>
</evidence>
<dbReference type="GO" id="GO:0016491">
    <property type="term" value="F:oxidoreductase activity"/>
    <property type="evidence" value="ECO:0007669"/>
    <property type="project" value="InterPro"/>
</dbReference>
<feature type="transmembrane region" description="Helical" evidence="5">
    <location>
        <begin position="7"/>
        <end position="28"/>
    </location>
</feature>
<keyword evidence="3 5" id="KW-1133">Transmembrane helix</keyword>
<dbReference type="InterPro" id="IPR006694">
    <property type="entry name" value="Fatty_acid_hydroxylase"/>
</dbReference>
<proteinExistence type="predicted"/>
<dbReference type="InterPro" id="IPR050307">
    <property type="entry name" value="Sterol_Desaturase_Related"/>
</dbReference>
<dbReference type="GO" id="GO:0016020">
    <property type="term" value="C:membrane"/>
    <property type="evidence" value="ECO:0007669"/>
    <property type="project" value="UniProtKB-SubCell"/>
</dbReference>
<feature type="transmembrane region" description="Helical" evidence="5">
    <location>
        <begin position="110"/>
        <end position="128"/>
    </location>
</feature>
<keyword evidence="4 5" id="KW-0472">Membrane</keyword>
<protein>
    <submittedName>
        <fullName evidence="7">Sterol desaturase/sphingolipid hydroxylase, fatty acid hydroxylase superfamily</fullName>
    </submittedName>
</protein>
<name>A0A1G6T3T8_9PROT</name>
<accession>A0A1G6T3T8</accession>
<sequence length="308" mass="34925">MRMMKSFITYGFYPFLLLATGVVCWLSIENRLDLPYAFTVIAATRFALLQGVEFIFPMQKRWGIRWKEFWRDVKFGAANLVSMRLVSFLIGFITIDMAAGNPGLLEGAPLWLDIIGTALLFEFLQYWFHRFSHEGGGWLGRKLWQVHVAHHLPDRVYLIMHGVGHPINFLVVLWMVPLTTWITGASQEAVMVWFSFRGLHGLLSHYNVDIRAGWLNYLFVGTELHRYHHSADVGEAKNYGSFLILWDQLFGTFVYKPGKAPDRLGVDDPGAYPESYQVLKVLSLPFQSSSTPVQEVAIEPAPPGGAAG</sequence>
<evidence type="ECO:0000313" key="7">
    <source>
        <dbReference type="EMBL" id="SDD23633.1"/>
    </source>
</evidence>
<dbReference type="GO" id="GO:0008610">
    <property type="term" value="P:lipid biosynthetic process"/>
    <property type="evidence" value="ECO:0007669"/>
    <property type="project" value="InterPro"/>
</dbReference>
<keyword evidence="8" id="KW-1185">Reference proteome</keyword>
<evidence type="ECO:0000256" key="4">
    <source>
        <dbReference type="ARBA" id="ARBA00023136"/>
    </source>
</evidence>
<reference evidence="7 8" key="1">
    <citation type="submission" date="2016-10" db="EMBL/GenBank/DDBJ databases">
        <authorList>
            <person name="de Groot N.N."/>
        </authorList>
    </citation>
    <scope>NUCLEOTIDE SEQUENCE [LARGE SCALE GENOMIC DNA]</scope>
    <source>
        <strain evidence="7 8">CGMCC 1.9109</strain>
    </source>
</reference>
<evidence type="ECO:0000256" key="2">
    <source>
        <dbReference type="ARBA" id="ARBA00022692"/>
    </source>
</evidence>
<evidence type="ECO:0000313" key="8">
    <source>
        <dbReference type="Proteomes" id="UP000183685"/>
    </source>
</evidence>
<dbReference type="RefSeq" id="WP_082714771.1">
    <property type="nucleotide sequence ID" value="NZ_FNAK01000001.1"/>
</dbReference>
<feature type="transmembrane region" description="Helical" evidence="5">
    <location>
        <begin position="34"/>
        <end position="56"/>
    </location>
</feature>
<keyword evidence="2 5" id="KW-0812">Transmembrane</keyword>
<feature type="domain" description="Fatty acid hydroxylase" evidence="6">
    <location>
        <begin position="117"/>
        <end position="252"/>
    </location>
</feature>
<dbReference type="AlphaFoldDB" id="A0A1G6T3T8"/>
<dbReference type="EMBL" id="FNAK01000001">
    <property type="protein sequence ID" value="SDD23633.1"/>
    <property type="molecule type" value="Genomic_DNA"/>
</dbReference>
<gene>
    <name evidence="7" type="ORF">SAMN04488071_0101</name>
</gene>
<dbReference type="GO" id="GO:0005506">
    <property type="term" value="F:iron ion binding"/>
    <property type="evidence" value="ECO:0007669"/>
    <property type="project" value="InterPro"/>
</dbReference>
<dbReference type="Proteomes" id="UP000183685">
    <property type="component" value="Unassembled WGS sequence"/>
</dbReference>
<organism evidence="7 8">
    <name type="scientific">Kordiimonas lacus</name>
    <dbReference type="NCBI Taxonomy" id="637679"/>
    <lineage>
        <taxon>Bacteria</taxon>
        <taxon>Pseudomonadati</taxon>
        <taxon>Pseudomonadota</taxon>
        <taxon>Alphaproteobacteria</taxon>
        <taxon>Kordiimonadales</taxon>
        <taxon>Kordiimonadaceae</taxon>
        <taxon>Kordiimonas</taxon>
    </lineage>
</organism>
<dbReference type="Pfam" id="PF04116">
    <property type="entry name" value="FA_hydroxylase"/>
    <property type="match status" value="1"/>
</dbReference>
<dbReference type="PANTHER" id="PTHR11863">
    <property type="entry name" value="STEROL DESATURASE"/>
    <property type="match status" value="1"/>
</dbReference>
<dbReference type="OrthoDB" id="9770329at2"/>
<evidence type="ECO:0000256" key="1">
    <source>
        <dbReference type="ARBA" id="ARBA00004370"/>
    </source>
</evidence>
<feature type="transmembrane region" description="Helical" evidence="5">
    <location>
        <begin position="77"/>
        <end position="98"/>
    </location>
</feature>
<evidence type="ECO:0000259" key="6">
    <source>
        <dbReference type="Pfam" id="PF04116"/>
    </source>
</evidence>